<dbReference type="EMBL" id="AP024484">
    <property type="protein sequence ID" value="BCS85040.1"/>
    <property type="molecule type" value="Genomic_DNA"/>
</dbReference>
<dbReference type="InterPro" id="IPR023296">
    <property type="entry name" value="Glyco_hydro_beta-prop_sf"/>
</dbReference>
<dbReference type="SUPFAM" id="SSF75005">
    <property type="entry name" value="Arabinanase/levansucrase/invertase"/>
    <property type="match status" value="1"/>
</dbReference>
<dbReference type="Pfam" id="PF22847">
    <property type="entry name" value="BT_3657-like_N"/>
    <property type="match status" value="1"/>
</dbReference>
<gene>
    <name evidence="2" type="ORF">prwr041_09330</name>
</gene>
<dbReference type="CDD" id="cd08983">
    <property type="entry name" value="GH43_Bt3655-like"/>
    <property type="match status" value="1"/>
</dbReference>
<evidence type="ECO:0000313" key="3">
    <source>
        <dbReference type="Proteomes" id="UP001319045"/>
    </source>
</evidence>
<keyword evidence="3" id="KW-1185">Reference proteome</keyword>
<name>A0ABM7NWY9_9BACT</name>
<dbReference type="InterPro" id="IPR050727">
    <property type="entry name" value="GH43_arabinanases"/>
</dbReference>
<evidence type="ECO:0000313" key="2">
    <source>
        <dbReference type="EMBL" id="BCS85040.1"/>
    </source>
</evidence>
<reference evidence="2 3" key="1">
    <citation type="journal article" date="2022" name="Int. J. Syst. Evol. Microbiol.">
        <title>Prevotella herbatica sp. nov., a plant polysaccharide-decomposing anaerobic bacterium isolated from a methanogenic reactor.</title>
        <authorList>
            <person name="Uek A."/>
            <person name="Tonouchi A."/>
            <person name="Kaku N."/>
            <person name="Ueki K."/>
        </authorList>
    </citation>
    <scope>NUCLEOTIDE SEQUENCE [LARGE SCALE GENOMIC DNA]</scope>
    <source>
        <strain evidence="2 3">WR041</strain>
    </source>
</reference>
<protein>
    <submittedName>
        <fullName evidence="2">Arabinosidase</fullName>
    </submittedName>
</protein>
<dbReference type="Proteomes" id="UP001319045">
    <property type="component" value="Chromosome"/>
</dbReference>
<accession>A0ABM7NWY9</accession>
<feature type="domain" description="Arabinosidase BT-3657-like N-terminal" evidence="1">
    <location>
        <begin position="8"/>
        <end position="98"/>
    </location>
</feature>
<evidence type="ECO:0000259" key="1">
    <source>
        <dbReference type="Pfam" id="PF22847"/>
    </source>
</evidence>
<dbReference type="InterPro" id="IPR055133">
    <property type="entry name" value="BT_3657-like_N"/>
</dbReference>
<dbReference type="PANTHER" id="PTHR43301">
    <property type="entry name" value="ARABINAN ENDO-1,5-ALPHA-L-ARABINOSIDASE"/>
    <property type="match status" value="1"/>
</dbReference>
<dbReference type="Gene3D" id="2.115.10.20">
    <property type="entry name" value="Glycosyl hydrolase domain, family 43"/>
    <property type="match status" value="1"/>
</dbReference>
<proteinExistence type="predicted"/>
<dbReference type="PANTHER" id="PTHR43301:SF3">
    <property type="entry name" value="ARABINAN ENDO-1,5-ALPHA-L-ARABINOSIDASE A-RELATED"/>
    <property type="match status" value="1"/>
</dbReference>
<organism evidence="2 3">
    <name type="scientific">Prevotella herbatica</name>
    <dbReference type="NCBI Taxonomy" id="2801997"/>
    <lineage>
        <taxon>Bacteria</taxon>
        <taxon>Pseudomonadati</taxon>
        <taxon>Bacteroidota</taxon>
        <taxon>Bacteroidia</taxon>
        <taxon>Bacteroidales</taxon>
        <taxon>Prevotellaceae</taxon>
        <taxon>Prevotella</taxon>
    </lineage>
</organism>
<sequence>MYSSFHEPATDGLRYLWSRDGIHWDSIRGIWLSPKVGKQHVMRDPSIQSTPDGVFHMVWTSSWRGDRGFGYASSRDLVHWSKERFIEVMPDTTTVNVWAPELFYDDARKEMMIVWASCVPYKFDKGQEEENNNHRLYYTTTKDFATFSPTKLLVDTHFSAIDATILKRGKDDYVMVVKDNTRQNRNLRISFAHDPHGPWTKPSETFTENFVEGPTTVKLGKDYIIYYDRYQKHDFGAMKTRDFIHFTDITSEIRIPSLHKHGTIFKVPKRLVNKLIK</sequence>